<organism evidence="3 4">
    <name type="scientific">Alicyclobacillus tolerans</name>
    <dbReference type="NCBI Taxonomy" id="90970"/>
    <lineage>
        <taxon>Bacteria</taxon>
        <taxon>Bacillati</taxon>
        <taxon>Bacillota</taxon>
        <taxon>Bacilli</taxon>
        <taxon>Bacillales</taxon>
        <taxon>Alicyclobacillaceae</taxon>
        <taxon>Alicyclobacillus</taxon>
    </lineage>
</organism>
<gene>
    <name evidence="3" type="ORF">SAMN05443507_10268</name>
</gene>
<keyword evidence="3" id="KW-0808">Transferase</keyword>
<proteinExistence type="inferred from homology"/>
<protein>
    <submittedName>
        <fullName evidence="3">Glycosyl transferase family 2</fullName>
    </submittedName>
</protein>
<dbReference type="SUPFAM" id="SSF53448">
    <property type="entry name" value="Nucleotide-diphospho-sugar transferases"/>
    <property type="match status" value="1"/>
</dbReference>
<dbReference type="GO" id="GO:0016758">
    <property type="term" value="F:hexosyltransferase activity"/>
    <property type="evidence" value="ECO:0007669"/>
    <property type="project" value="UniProtKB-ARBA"/>
</dbReference>
<dbReference type="CDD" id="cd00761">
    <property type="entry name" value="Glyco_tranf_GTA_type"/>
    <property type="match status" value="1"/>
</dbReference>
<dbReference type="EMBL" id="FRAF01000002">
    <property type="protein sequence ID" value="SHJ64806.1"/>
    <property type="molecule type" value="Genomic_DNA"/>
</dbReference>
<feature type="domain" description="Glycosyltransferase 2-like" evidence="2">
    <location>
        <begin position="7"/>
        <end position="115"/>
    </location>
</feature>
<dbReference type="PANTHER" id="PTHR22916:SF3">
    <property type="entry name" value="UDP-GLCNAC:BETAGAL BETA-1,3-N-ACETYLGLUCOSAMINYLTRANSFERASE-LIKE PROTEIN 1"/>
    <property type="match status" value="1"/>
</dbReference>
<evidence type="ECO:0000259" key="2">
    <source>
        <dbReference type="Pfam" id="PF00535"/>
    </source>
</evidence>
<dbReference type="OrthoDB" id="396512at2"/>
<accession>A0A1M6L0Z5</accession>
<dbReference type="AlphaFoldDB" id="A0A1M6L0Z5"/>
<keyword evidence="4" id="KW-1185">Reference proteome</keyword>
<evidence type="ECO:0000256" key="1">
    <source>
        <dbReference type="ARBA" id="ARBA00006739"/>
    </source>
</evidence>
<name>A0A1M6L0Z5_9BACL</name>
<dbReference type="Proteomes" id="UP000184016">
    <property type="component" value="Unassembled WGS sequence"/>
</dbReference>
<dbReference type="PANTHER" id="PTHR22916">
    <property type="entry name" value="GLYCOSYLTRANSFERASE"/>
    <property type="match status" value="1"/>
</dbReference>
<dbReference type="InterPro" id="IPR001173">
    <property type="entry name" value="Glyco_trans_2-like"/>
</dbReference>
<evidence type="ECO:0000313" key="4">
    <source>
        <dbReference type="Proteomes" id="UP000184016"/>
    </source>
</evidence>
<reference evidence="4" key="1">
    <citation type="submission" date="2016-11" db="EMBL/GenBank/DDBJ databases">
        <authorList>
            <person name="Varghese N."/>
            <person name="Submissions S."/>
        </authorList>
    </citation>
    <scope>NUCLEOTIDE SEQUENCE [LARGE SCALE GENOMIC DNA]</scope>
    <source>
        <strain evidence="4">USBA-503</strain>
    </source>
</reference>
<sequence length="268" mass="30555">MEKSTFSVIIPTKNRLPDLSACLDALAHQTYEGLIEACVVNDGGESIQSVLDKPRNLRVNALELRDPVGQVKARQLAIERANGEWIAFCDDDDRWLPQHAERLAQALLNGMNFVYTDAEMVARDASGVVRERRTFAFQHGERLLLHYNTLLATAVAVHSSLLERAGGLDVNMEHYWDWDLWLRLARLISPVRIPGCSVLYQISLAGHNQSSRPESMRSSLERLIEKHHLPDLPSSNFWRMTEVAELAKYRDSPEVFWDGSLEIWQGWH</sequence>
<dbReference type="Pfam" id="PF00535">
    <property type="entry name" value="Glycos_transf_2"/>
    <property type="match status" value="1"/>
</dbReference>
<dbReference type="STRING" id="1830138.SAMN05443507_10268"/>
<dbReference type="RefSeq" id="WP_072872830.1">
    <property type="nucleotide sequence ID" value="NZ_FRAF01000002.1"/>
</dbReference>
<evidence type="ECO:0000313" key="3">
    <source>
        <dbReference type="EMBL" id="SHJ64806.1"/>
    </source>
</evidence>
<comment type="similarity">
    <text evidence="1">Belongs to the glycosyltransferase 2 family.</text>
</comment>
<dbReference type="InterPro" id="IPR029044">
    <property type="entry name" value="Nucleotide-diphossugar_trans"/>
</dbReference>
<dbReference type="Gene3D" id="3.90.550.10">
    <property type="entry name" value="Spore Coat Polysaccharide Biosynthesis Protein SpsA, Chain A"/>
    <property type="match status" value="1"/>
</dbReference>